<keyword evidence="3" id="KW-1185">Reference proteome</keyword>
<dbReference type="CDD" id="cd14349">
    <property type="entry name" value="UBA_CF106"/>
    <property type="match status" value="1"/>
</dbReference>
<feature type="domain" description="Nbr1 FW" evidence="1">
    <location>
        <begin position="87"/>
        <end position="175"/>
    </location>
</feature>
<dbReference type="Pfam" id="PF14555">
    <property type="entry name" value="UBA_4"/>
    <property type="match status" value="1"/>
</dbReference>
<dbReference type="PANTHER" id="PTHR20930">
    <property type="entry name" value="OVARIAN CARCINOMA ANTIGEN CA125-RELATED"/>
    <property type="match status" value="1"/>
</dbReference>
<dbReference type="Gene3D" id="2.60.40.10">
    <property type="entry name" value="Immunoglobulins"/>
    <property type="match status" value="1"/>
</dbReference>
<sequence length="232" mass="25062">MAEGGGDCVGDLLSQFRCLGTTDREVLIKELHSILGGTVTRDQCIFVLEMTSWNLQSAVGAYYDYLSRPSLLDMNIEGSLIDPPGPITTGKQFYCVWTVINTGTDSWPSGVRLVHSCGHQFEGIFEGPIDSLRPKEKRPITVALKAPPVPGEYKAEWRLVDLEGRYFGEVLRLELLVTDLNGVASLTEQLSVLNTTGTGSIGGVHNVISTGDDVINSNDNWNEGGGGGGEMN</sequence>
<name>A0A1X7UM33_AMPQE</name>
<dbReference type="EnsemblMetazoa" id="Aqu2.1.28477_001">
    <property type="protein sequence ID" value="Aqu2.1.28477_001"/>
    <property type="gene ID" value="Aqu2.1.28477"/>
</dbReference>
<dbReference type="InterPro" id="IPR032350">
    <property type="entry name" value="Nbr1_FW"/>
</dbReference>
<dbReference type="InParanoid" id="A0A1X7UM33"/>
<dbReference type="PANTHER" id="PTHR20930:SF0">
    <property type="entry name" value="PROTEIN ILRUN"/>
    <property type="match status" value="1"/>
</dbReference>
<dbReference type="OrthoDB" id="661148at2759"/>
<dbReference type="Gene3D" id="1.10.8.10">
    <property type="entry name" value="DNA helicase RuvA subunit, C-terminal domain"/>
    <property type="match status" value="1"/>
</dbReference>
<reference evidence="3" key="1">
    <citation type="journal article" date="2010" name="Nature">
        <title>The Amphimedon queenslandica genome and the evolution of animal complexity.</title>
        <authorList>
            <person name="Srivastava M."/>
            <person name="Simakov O."/>
            <person name="Chapman J."/>
            <person name="Fahey B."/>
            <person name="Gauthier M.E."/>
            <person name="Mitros T."/>
            <person name="Richards G.S."/>
            <person name="Conaco C."/>
            <person name="Dacre M."/>
            <person name="Hellsten U."/>
            <person name="Larroux C."/>
            <person name="Putnam N.H."/>
            <person name="Stanke M."/>
            <person name="Adamska M."/>
            <person name="Darling A."/>
            <person name="Degnan S.M."/>
            <person name="Oakley T.H."/>
            <person name="Plachetzki D.C."/>
            <person name="Zhai Y."/>
            <person name="Adamski M."/>
            <person name="Calcino A."/>
            <person name="Cummins S.F."/>
            <person name="Goodstein D.M."/>
            <person name="Harris C."/>
            <person name="Jackson D.J."/>
            <person name="Leys S.P."/>
            <person name="Shu S."/>
            <person name="Woodcroft B.J."/>
            <person name="Vervoort M."/>
            <person name="Kosik K.S."/>
            <person name="Manning G."/>
            <person name="Degnan B.M."/>
            <person name="Rokhsar D.S."/>
        </authorList>
    </citation>
    <scope>NUCLEOTIDE SEQUENCE [LARGE SCALE GENOMIC DNA]</scope>
</reference>
<dbReference type="InterPro" id="IPR039517">
    <property type="entry name" value="C6orf106_UBA-like"/>
</dbReference>
<dbReference type="STRING" id="400682.A0A1X7UM33"/>
<dbReference type="FunCoup" id="A0A1X7UM33">
    <property type="interactions" value="740"/>
</dbReference>
<proteinExistence type="predicted"/>
<dbReference type="InterPro" id="IPR013783">
    <property type="entry name" value="Ig-like_fold"/>
</dbReference>
<dbReference type="KEGG" id="aqu:109582936"/>
<protein>
    <recommendedName>
        <fullName evidence="1">Nbr1 FW domain-containing protein</fullName>
    </recommendedName>
</protein>
<evidence type="ECO:0000313" key="2">
    <source>
        <dbReference type="EnsemblMetazoa" id="Aqu2.1.28477_001"/>
    </source>
</evidence>
<dbReference type="AlphaFoldDB" id="A0A1X7UM33"/>
<evidence type="ECO:0000313" key="3">
    <source>
        <dbReference type="Proteomes" id="UP000007879"/>
    </source>
</evidence>
<dbReference type="Proteomes" id="UP000007879">
    <property type="component" value="Unassembled WGS sequence"/>
</dbReference>
<organism evidence="2">
    <name type="scientific">Amphimedon queenslandica</name>
    <name type="common">Sponge</name>
    <dbReference type="NCBI Taxonomy" id="400682"/>
    <lineage>
        <taxon>Eukaryota</taxon>
        <taxon>Metazoa</taxon>
        <taxon>Porifera</taxon>
        <taxon>Demospongiae</taxon>
        <taxon>Heteroscleromorpha</taxon>
        <taxon>Haplosclerida</taxon>
        <taxon>Niphatidae</taxon>
        <taxon>Amphimedon</taxon>
    </lineage>
</organism>
<gene>
    <name evidence="2" type="primary">109582936</name>
</gene>
<accession>A0A1X7UM33</accession>
<dbReference type="EnsemblMetazoa" id="XM_019998023.1">
    <property type="protein sequence ID" value="XP_019853582.1"/>
    <property type="gene ID" value="LOC109582936"/>
</dbReference>
<reference evidence="2" key="2">
    <citation type="submission" date="2017-05" db="UniProtKB">
        <authorList>
            <consortium name="EnsemblMetazoa"/>
        </authorList>
    </citation>
    <scope>IDENTIFICATION</scope>
</reference>
<evidence type="ECO:0000259" key="1">
    <source>
        <dbReference type="Pfam" id="PF16158"/>
    </source>
</evidence>
<dbReference type="Pfam" id="PF16158">
    <property type="entry name" value="N_BRCA1_IG"/>
    <property type="match status" value="1"/>
</dbReference>
<dbReference type="CDD" id="cd14947">
    <property type="entry name" value="NBR1_like"/>
    <property type="match status" value="1"/>
</dbReference>